<dbReference type="RefSeq" id="WP_095979480.1">
    <property type="nucleotide sequence ID" value="NZ_CP022163.1"/>
</dbReference>
<dbReference type="EMBL" id="CP022163">
    <property type="protein sequence ID" value="ATB31110.1"/>
    <property type="molecule type" value="Genomic_DNA"/>
</dbReference>
<dbReference type="OrthoDB" id="5506334at2"/>
<evidence type="ECO:0000256" key="1">
    <source>
        <dbReference type="SAM" id="MobiDB-lite"/>
    </source>
</evidence>
<evidence type="ECO:0000313" key="3">
    <source>
        <dbReference type="Proteomes" id="UP000217289"/>
    </source>
</evidence>
<evidence type="ECO:0000313" key="2">
    <source>
        <dbReference type="EMBL" id="ATB31110.1"/>
    </source>
</evidence>
<organism evidence="2 3">
    <name type="scientific">Melittangium boletus DSM 14713</name>
    <dbReference type="NCBI Taxonomy" id="1294270"/>
    <lineage>
        <taxon>Bacteria</taxon>
        <taxon>Pseudomonadati</taxon>
        <taxon>Myxococcota</taxon>
        <taxon>Myxococcia</taxon>
        <taxon>Myxococcales</taxon>
        <taxon>Cystobacterineae</taxon>
        <taxon>Archangiaceae</taxon>
        <taxon>Melittangium</taxon>
    </lineage>
</organism>
<feature type="region of interest" description="Disordered" evidence="1">
    <location>
        <begin position="157"/>
        <end position="193"/>
    </location>
</feature>
<name>A0A250IIR7_9BACT</name>
<keyword evidence="3" id="KW-1185">Reference proteome</keyword>
<dbReference type="KEGG" id="mbd:MEBOL_004572"/>
<dbReference type="Proteomes" id="UP000217289">
    <property type="component" value="Chromosome"/>
</dbReference>
<accession>A0A250IIR7</accession>
<gene>
    <name evidence="2" type="ORF">MEBOL_004572</name>
</gene>
<dbReference type="AlphaFoldDB" id="A0A250IIR7"/>
<sequence length="214" mass="22958">MSQPRLVLFLADIEGNLTALRQTLSRACETAHVPLPEVRWVDSATAMTDAGWRVAEVKLTPAGGKAVPEDHLDALVRAVARDFRDQAVGLYTDKAGSYGRASLSEPGRPSRSLEGEYIDVVRQTARWLGVEAPVLGRLLDGGATARNLLAAAVDFGGGDAPQKNAAPAPGSGKGGRRPEQPPAPPPEPDEDDRFVEAKLVEAKRLMEQYLSNRK</sequence>
<protein>
    <submittedName>
        <fullName evidence="2">Uncharacterized protein</fullName>
    </submittedName>
</protein>
<proteinExistence type="predicted"/>
<reference evidence="2 3" key="1">
    <citation type="submission" date="2017-06" db="EMBL/GenBank/DDBJ databases">
        <authorList>
            <person name="Kim H.J."/>
            <person name="Triplett B.A."/>
        </authorList>
    </citation>
    <scope>NUCLEOTIDE SEQUENCE [LARGE SCALE GENOMIC DNA]</scope>
    <source>
        <strain evidence="2 3">DSM 14713</strain>
    </source>
</reference>